<comment type="catalytic activity">
    <reaction evidence="14 15">
        <text>2'-deoxyribonucleotide-(2'-deoxyribose 5'-phosphate)-2'-deoxyribonucleotide-DNA = a 3'-end 2'-deoxyribonucleotide-(2,3-dehydro-2,3-deoxyribose 5'-phosphate)-DNA + a 5'-end 5'-phospho-2'-deoxyribonucleoside-DNA + H(+)</text>
        <dbReference type="Rhea" id="RHEA:66592"/>
        <dbReference type="Rhea" id="RHEA-COMP:13180"/>
        <dbReference type="Rhea" id="RHEA-COMP:16897"/>
        <dbReference type="Rhea" id="RHEA-COMP:17067"/>
        <dbReference type="ChEBI" id="CHEBI:15378"/>
        <dbReference type="ChEBI" id="CHEBI:136412"/>
        <dbReference type="ChEBI" id="CHEBI:157695"/>
        <dbReference type="ChEBI" id="CHEBI:167181"/>
        <dbReference type="EC" id="4.2.99.18"/>
    </reaction>
</comment>
<keyword evidence="12 15" id="KW-0511">Multifunctional enzyme</keyword>
<feature type="active site" description="Proton donor" evidence="15">
    <location>
        <position position="3"/>
    </location>
</feature>
<dbReference type="InterPro" id="IPR000214">
    <property type="entry name" value="Znf_DNA_glyclase/AP_lyase"/>
</dbReference>
<evidence type="ECO:0000256" key="10">
    <source>
        <dbReference type="ARBA" id="ARBA00023204"/>
    </source>
</evidence>
<dbReference type="SUPFAM" id="SSF57716">
    <property type="entry name" value="Glucocorticoid receptor-like (DNA-binding domain)"/>
    <property type="match status" value="1"/>
</dbReference>
<organism evidence="18 19">
    <name type="scientific">Candidatus Endonucleibacter bathymodioli</name>
    <dbReference type="NCBI Taxonomy" id="539814"/>
    <lineage>
        <taxon>Bacteria</taxon>
        <taxon>Pseudomonadati</taxon>
        <taxon>Pseudomonadota</taxon>
        <taxon>Gammaproteobacteria</taxon>
        <taxon>Oceanospirillales</taxon>
        <taxon>Endozoicomonadaceae</taxon>
        <taxon>Candidatus Endonucleibacter</taxon>
    </lineage>
</organism>
<dbReference type="Pfam" id="PF06831">
    <property type="entry name" value="H2TH"/>
    <property type="match status" value="1"/>
</dbReference>
<keyword evidence="19" id="KW-1185">Reference proteome</keyword>
<feature type="domain" description="FPG-type" evidence="16">
    <location>
        <begin position="237"/>
        <end position="271"/>
    </location>
</feature>
<keyword evidence="7 15" id="KW-0378">Hydrolase</keyword>
<comment type="function">
    <text evidence="15">Involved in base excision repair of DNA damaged by oxidation or by mutagenic agents. Acts as DNA glycosylase that recognizes and removes damaged bases. Has a preference for oxidized purines, such as 7,8-dihydro-8-oxoguanine (8-oxoG). Has AP (apurinic/apyrimidinic) lyase activity and introduces nicks in the DNA strand. Cleaves the DNA backbone by beta-delta elimination to generate a single-strand break at the site of the removed base with both 3'- and 5'-phosphates.</text>
</comment>
<dbReference type="NCBIfam" id="TIGR00577">
    <property type="entry name" value="fpg"/>
    <property type="match status" value="1"/>
</dbReference>
<dbReference type="AlphaFoldDB" id="A0AA90NUK0"/>
<dbReference type="GO" id="GO:0006284">
    <property type="term" value="P:base-excision repair"/>
    <property type="evidence" value="ECO:0007669"/>
    <property type="project" value="InterPro"/>
</dbReference>
<feature type="domain" description="Formamidopyrimidine-DNA glycosylase catalytic" evidence="17">
    <location>
        <begin position="2"/>
        <end position="113"/>
    </location>
</feature>
<evidence type="ECO:0000256" key="14">
    <source>
        <dbReference type="ARBA" id="ARBA00044632"/>
    </source>
</evidence>
<dbReference type="InterPro" id="IPR015886">
    <property type="entry name" value="H2TH_FPG"/>
</dbReference>
<dbReference type="EC" id="4.2.99.18" evidence="15"/>
<evidence type="ECO:0000256" key="2">
    <source>
        <dbReference type="ARBA" id="ARBA00009409"/>
    </source>
</evidence>
<comment type="cofactor">
    <cofactor evidence="15">
        <name>Zn(2+)</name>
        <dbReference type="ChEBI" id="CHEBI:29105"/>
    </cofactor>
    <text evidence="15">Binds 1 zinc ion per subunit.</text>
</comment>
<dbReference type="GO" id="GO:0140078">
    <property type="term" value="F:class I DNA-(apurinic or apyrimidinic site) endonuclease activity"/>
    <property type="evidence" value="ECO:0007669"/>
    <property type="project" value="UniProtKB-EC"/>
</dbReference>
<evidence type="ECO:0000259" key="17">
    <source>
        <dbReference type="PROSITE" id="PS51068"/>
    </source>
</evidence>
<evidence type="ECO:0000259" key="16">
    <source>
        <dbReference type="PROSITE" id="PS51066"/>
    </source>
</evidence>
<dbReference type="PANTHER" id="PTHR22993:SF9">
    <property type="entry name" value="FORMAMIDOPYRIMIDINE-DNA GLYCOSYLASE"/>
    <property type="match status" value="1"/>
</dbReference>
<feature type="binding site" evidence="15">
    <location>
        <position position="110"/>
    </location>
    <ligand>
        <name>DNA</name>
        <dbReference type="ChEBI" id="CHEBI:16991"/>
    </ligand>
</feature>
<dbReference type="PROSITE" id="PS51068">
    <property type="entry name" value="FPG_CAT"/>
    <property type="match status" value="1"/>
</dbReference>
<dbReference type="InterPro" id="IPR012319">
    <property type="entry name" value="FPG_cat"/>
</dbReference>
<dbReference type="EC" id="3.2.2.23" evidence="15"/>
<dbReference type="GO" id="GO:0034039">
    <property type="term" value="F:8-oxo-7,8-dihydroguanine DNA N-glycosylase activity"/>
    <property type="evidence" value="ECO:0007669"/>
    <property type="project" value="TreeGrafter"/>
</dbReference>
<dbReference type="InterPro" id="IPR010663">
    <property type="entry name" value="Znf_FPG/IleRS"/>
</dbReference>
<evidence type="ECO:0000256" key="9">
    <source>
        <dbReference type="ARBA" id="ARBA00023125"/>
    </source>
</evidence>
<dbReference type="FunFam" id="3.20.190.10:FF:000001">
    <property type="entry name" value="Formamidopyrimidine-DNA glycosylase"/>
    <property type="match status" value="1"/>
</dbReference>
<comment type="subunit">
    <text evidence="3 15">Monomer.</text>
</comment>
<keyword evidence="9 15" id="KW-0238">DNA-binding</keyword>
<dbReference type="PANTHER" id="PTHR22993">
    <property type="entry name" value="FORMAMIDOPYRIMIDINE-DNA GLYCOSYLASE"/>
    <property type="match status" value="1"/>
</dbReference>
<keyword evidence="10 15" id="KW-0234">DNA repair</keyword>
<dbReference type="NCBIfam" id="NF002211">
    <property type="entry name" value="PRK01103.1"/>
    <property type="match status" value="1"/>
</dbReference>
<keyword evidence="5 15" id="KW-0227">DNA damage</keyword>
<keyword evidence="11 15" id="KW-0456">Lyase</keyword>
<dbReference type="Proteomes" id="UP001178148">
    <property type="component" value="Unassembled WGS sequence"/>
</dbReference>
<dbReference type="SMART" id="SM00898">
    <property type="entry name" value="Fapy_DNA_glyco"/>
    <property type="match status" value="1"/>
</dbReference>
<protein>
    <recommendedName>
        <fullName evidence="15">Formamidopyrimidine-DNA glycosylase</fullName>
        <shortName evidence="15">Fapy-DNA glycosylase</shortName>
        <ecNumber evidence="15">3.2.2.23</ecNumber>
    </recommendedName>
    <alternativeName>
        <fullName evidence="15">DNA-(apurinic or apyrimidinic site) lyase MutM</fullName>
        <shortName evidence="15">AP lyase MutM</shortName>
        <ecNumber evidence="15">4.2.99.18</ecNumber>
    </alternativeName>
</protein>
<dbReference type="InterPro" id="IPR035937">
    <property type="entry name" value="FPG_N"/>
</dbReference>
<gene>
    <name evidence="15 18" type="primary">mutM</name>
    <name evidence="15" type="synonym">fpg</name>
    <name evidence="18" type="ORF">QS748_10720</name>
</gene>
<dbReference type="Gene3D" id="1.10.8.50">
    <property type="match status" value="1"/>
</dbReference>
<proteinExistence type="inferred from homology"/>
<feature type="active site" description="Schiff-base intermediate with DNA" evidence="15">
    <location>
        <position position="2"/>
    </location>
</feature>
<evidence type="ECO:0000256" key="4">
    <source>
        <dbReference type="ARBA" id="ARBA00022723"/>
    </source>
</evidence>
<keyword evidence="4 15" id="KW-0479">Metal-binding</keyword>
<evidence type="ECO:0000313" key="18">
    <source>
        <dbReference type="EMBL" id="MDP0589625.1"/>
    </source>
</evidence>
<evidence type="ECO:0000256" key="5">
    <source>
        <dbReference type="ARBA" id="ARBA00022763"/>
    </source>
</evidence>
<keyword evidence="8 15" id="KW-0862">Zinc</keyword>
<dbReference type="HAMAP" id="MF_00103">
    <property type="entry name" value="Fapy_DNA_glycosyl"/>
    <property type="match status" value="1"/>
</dbReference>
<name>A0AA90NUK0_9GAMM</name>
<keyword evidence="6 15" id="KW-0863">Zinc-finger</keyword>
<evidence type="ECO:0000256" key="12">
    <source>
        <dbReference type="ARBA" id="ARBA00023268"/>
    </source>
</evidence>
<dbReference type="SMART" id="SM01232">
    <property type="entry name" value="H2TH"/>
    <property type="match status" value="1"/>
</dbReference>
<feature type="binding site" evidence="15">
    <location>
        <position position="91"/>
    </location>
    <ligand>
        <name>DNA</name>
        <dbReference type="ChEBI" id="CHEBI:16991"/>
    </ligand>
</feature>
<sequence>MPELPEVETTLRGIAPHIIGQTVKEVVVREHRLRWPVPDDLDKKLAGVTIDHVRRRAKYLLLETMGGTLIIHLGMSGCLRIIQNASLAGKHDHVDIVLSSDLRLRYTDPRKFGSILWTSDSIWEHKLLQKLGPEPLGDDFTGQRLFMMSRRKSQAIKTFIMDSHIVVGIGNIYANETLFKAGILPHLPCGKVSLKRYQVLAESIRTTLSKAIEMGGTTLKDFVGGDGKPGYFQQELSVYGRSGLACKQCGNTISEIRQGNRKTCFCKMCQH</sequence>
<comment type="caution">
    <text evidence="18">The sequence shown here is derived from an EMBL/GenBank/DDBJ whole genome shotgun (WGS) entry which is preliminary data.</text>
</comment>
<dbReference type="FunFam" id="1.10.8.50:FF:000003">
    <property type="entry name" value="Formamidopyrimidine-DNA glycosylase"/>
    <property type="match status" value="1"/>
</dbReference>
<evidence type="ECO:0000256" key="7">
    <source>
        <dbReference type="ARBA" id="ARBA00022801"/>
    </source>
</evidence>
<dbReference type="GO" id="GO:0008270">
    <property type="term" value="F:zinc ion binding"/>
    <property type="evidence" value="ECO:0007669"/>
    <property type="project" value="UniProtKB-UniRule"/>
</dbReference>
<dbReference type="CDD" id="cd08966">
    <property type="entry name" value="EcFpg-like_N"/>
    <property type="match status" value="1"/>
</dbReference>
<reference evidence="18 19" key="1">
    <citation type="journal article" date="2023" name="bioRxiv">
        <title>An intranuclear bacterial parasite of deep-sea mussels expresses apoptosis inhibitors acquired from its host.</title>
        <authorList>
            <person name="Gonzalez Porras M.A."/>
            <person name="Assie A."/>
            <person name="Tietjen M."/>
            <person name="Violette M."/>
            <person name="Kleiner M."/>
            <person name="Gruber-Vodicka H."/>
            <person name="Dubilier N."/>
            <person name="Leisch N."/>
        </authorList>
    </citation>
    <scope>NUCLEOTIDE SEQUENCE [LARGE SCALE GENOMIC DNA]</scope>
    <source>
        <strain evidence="18">IAP13</strain>
    </source>
</reference>
<dbReference type="InterPro" id="IPR020629">
    <property type="entry name" value="FPG_Glyclase"/>
</dbReference>
<evidence type="ECO:0000256" key="15">
    <source>
        <dbReference type="HAMAP-Rule" id="MF_00103"/>
    </source>
</evidence>
<evidence type="ECO:0000256" key="1">
    <source>
        <dbReference type="ARBA" id="ARBA00001668"/>
    </source>
</evidence>
<dbReference type="PROSITE" id="PS51066">
    <property type="entry name" value="ZF_FPG_2"/>
    <property type="match status" value="1"/>
</dbReference>
<feature type="active site" description="Proton donor; for beta-elimination activity" evidence="15">
    <location>
        <position position="58"/>
    </location>
</feature>
<dbReference type="Pfam" id="PF01149">
    <property type="entry name" value="Fapy_DNA_glyco"/>
    <property type="match status" value="1"/>
</dbReference>
<comment type="catalytic activity">
    <reaction evidence="1 15">
        <text>Hydrolysis of DNA containing ring-opened 7-methylguanine residues, releasing 2,6-diamino-4-hydroxy-5-(N-methyl)formamidopyrimidine.</text>
        <dbReference type="EC" id="3.2.2.23"/>
    </reaction>
</comment>
<keyword evidence="13 15" id="KW-0326">Glycosidase</keyword>
<evidence type="ECO:0000256" key="11">
    <source>
        <dbReference type="ARBA" id="ARBA00023239"/>
    </source>
</evidence>
<evidence type="ECO:0000256" key="3">
    <source>
        <dbReference type="ARBA" id="ARBA00011245"/>
    </source>
</evidence>
<accession>A0AA90NUK0</accession>
<evidence type="ECO:0000256" key="13">
    <source>
        <dbReference type="ARBA" id="ARBA00023295"/>
    </source>
</evidence>
<comment type="similarity">
    <text evidence="2 15">Belongs to the FPG family.</text>
</comment>
<evidence type="ECO:0000256" key="6">
    <source>
        <dbReference type="ARBA" id="ARBA00022771"/>
    </source>
</evidence>
<dbReference type="InterPro" id="IPR010979">
    <property type="entry name" value="Ribosomal_uS13-like_H2TH"/>
</dbReference>
<dbReference type="EMBL" id="JASXSV010000017">
    <property type="protein sequence ID" value="MDP0589625.1"/>
    <property type="molecule type" value="Genomic_DNA"/>
</dbReference>
<dbReference type="GO" id="GO:0003684">
    <property type="term" value="F:damaged DNA binding"/>
    <property type="evidence" value="ECO:0007669"/>
    <property type="project" value="InterPro"/>
</dbReference>
<dbReference type="SUPFAM" id="SSF46946">
    <property type="entry name" value="S13-like H2TH domain"/>
    <property type="match status" value="1"/>
</dbReference>
<dbReference type="Gene3D" id="3.20.190.10">
    <property type="entry name" value="MutM-like, N-terminal"/>
    <property type="match status" value="1"/>
</dbReference>
<feature type="binding site" evidence="15">
    <location>
        <position position="152"/>
    </location>
    <ligand>
        <name>DNA</name>
        <dbReference type="ChEBI" id="CHEBI:16991"/>
    </ligand>
</feature>
<feature type="active site" description="Proton donor; for delta-elimination activity" evidence="15">
    <location>
        <position position="261"/>
    </location>
</feature>
<dbReference type="SUPFAM" id="SSF81624">
    <property type="entry name" value="N-terminal domain of MutM-like DNA repair proteins"/>
    <property type="match status" value="1"/>
</dbReference>
<dbReference type="Pfam" id="PF06827">
    <property type="entry name" value="zf-FPG_IleRS"/>
    <property type="match status" value="1"/>
</dbReference>
<evidence type="ECO:0000313" key="19">
    <source>
        <dbReference type="Proteomes" id="UP001178148"/>
    </source>
</evidence>
<evidence type="ECO:0000256" key="8">
    <source>
        <dbReference type="ARBA" id="ARBA00022833"/>
    </source>
</evidence>